<dbReference type="InterPro" id="IPR008927">
    <property type="entry name" value="6-PGluconate_DH-like_C_sf"/>
</dbReference>
<evidence type="ECO:0000259" key="4">
    <source>
        <dbReference type="Pfam" id="PF01232"/>
    </source>
</evidence>
<dbReference type="PANTHER" id="PTHR30524:SF0">
    <property type="entry name" value="ALTRONATE OXIDOREDUCTASE-RELATED"/>
    <property type="match status" value="1"/>
</dbReference>
<dbReference type="Proteomes" id="UP000539953">
    <property type="component" value="Unassembled WGS sequence"/>
</dbReference>
<keyword evidence="2" id="KW-0520">NAD</keyword>
<organism evidence="6 7">
    <name type="scientific">Catenisphaera adipataccumulans</name>
    <dbReference type="NCBI Taxonomy" id="700500"/>
    <lineage>
        <taxon>Bacteria</taxon>
        <taxon>Bacillati</taxon>
        <taxon>Bacillota</taxon>
        <taxon>Erysipelotrichia</taxon>
        <taxon>Erysipelotrichales</taxon>
        <taxon>Erysipelotrichaceae</taxon>
        <taxon>Catenisphaera</taxon>
    </lineage>
</organism>
<dbReference type="PANTHER" id="PTHR30524">
    <property type="entry name" value="MANNITOL-1-PHOSPHATE 5-DEHYDROGENASE"/>
    <property type="match status" value="1"/>
</dbReference>
<accession>A0A7W8CW94</accession>
<dbReference type="AlphaFoldDB" id="A0A7W8CW94"/>
<dbReference type="Gene3D" id="3.40.50.720">
    <property type="entry name" value="NAD(P)-binding Rossmann-like Domain"/>
    <property type="match status" value="1"/>
</dbReference>
<sequence>MKTAVHFGAGKIGKGFIGDLLHDSGYDITFVDVNQSVVDTLNKDHQYSLFLLDHDYKEKVIDHVKAYFTNTDYNQIIEEIANAEIVTTSVMATNLVKIAPLLADGLKSRLNKGKKKVVVMACENAIMGTDMLKKAMIDSGNITEEQLDEVGVYPNTAVDRMVFEGNHHGKNGIEIDDDYELVIEANKLDDLENKPIKNAEYVKNLGMYLERKIYMVNCGHTVTSYFGYIKGYKTIQDSLKDPELVDEMKKAVMESASALEREYGFKHEDLVSYYDKMIINRYTTPGIADPVTRVAREPIRKIAPNERIMGPAIKCEKYGLDNEYLLKACACALAYKYEKDKQAVTLQKFIAENGVEAAIKKYIGLDKNDRMTKRIVEIYNSLV</sequence>
<dbReference type="EMBL" id="JACHHK010000002">
    <property type="protein sequence ID" value="MBB5182745.1"/>
    <property type="molecule type" value="Genomic_DNA"/>
</dbReference>
<comment type="catalytic activity">
    <reaction evidence="3">
        <text>D-mannitol 1-phosphate + NAD(+) = beta-D-fructose 6-phosphate + NADH + H(+)</text>
        <dbReference type="Rhea" id="RHEA:19661"/>
        <dbReference type="ChEBI" id="CHEBI:15378"/>
        <dbReference type="ChEBI" id="CHEBI:57540"/>
        <dbReference type="ChEBI" id="CHEBI:57634"/>
        <dbReference type="ChEBI" id="CHEBI:57945"/>
        <dbReference type="ChEBI" id="CHEBI:61381"/>
        <dbReference type="EC" id="1.1.1.17"/>
    </reaction>
</comment>
<dbReference type="SUPFAM" id="SSF51735">
    <property type="entry name" value="NAD(P)-binding Rossmann-fold domains"/>
    <property type="match status" value="1"/>
</dbReference>
<dbReference type="Pfam" id="PF01232">
    <property type="entry name" value="Mannitol_dh"/>
    <property type="match status" value="1"/>
</dbReference>
<evidence type="ECO:0000313" key="7">
    <source>
        <dbReference type="Proteomes" id="UP000539953"/>
    </source>
</evidence>
<proteinExistence type="predicted"/>
<dbReference type="InterPro" id="IPR013131">
    <property type="entry name" value="Mannitol_DH_N"/>
</dbReference>
<dbReference type="InterPro" id="IPR036291">
    <property type="entry name" value="NAD(P)-bd_dom_sf"/>
</dbReference>
<dbReference type="SUPFAM" id="SSF48179">
    <property type="entry name" value="6-phosphogluconate dehydrogenase C-terminal domain-like"/>
    <property type="match status" value="1"/>
</dbReference>
<dbReference type="InterPro" id="IPR013328">
    <property type="entry name" value="6PGD_dom2"/>
</dbReference>
<gene>
    <name evidence="6" type="ORF">HNQ47_000764</name>
</gene>
<evidence type="ECO:0000256" key="2">
    <source>
        <dbReference type="ARBA" id="ARBA00023027"/>
    </source>
</evidence>
<keyword evidence="1 6" id="KW-0560">Oxidoreductase</keyword>
<protein>
    <submittedName>
        <fullName evidence="6">Mannitol-1-phosphate 5-dehydrogenase</fullName>
        <ecNumber evidence="6">1.1.1.17</ecNumber>
    </submittedName>
</protein>
<dbReference type="Pfam" id="PF08125">
    <property type="entry name" value="Mannitol_dh_C"/>
    <property type="match status" value="1"/>
</dbReference>
<dbReference type="Gene3D" id="1.10.1040.10">
    <property type="entry name" value="N-(1-d-carboxylethyl)-l-norvaline Dehydrogenase, domain 2"/>
    <property type="match status" value="1"/>
</dbReference>
<dbReference type="InterPro" id="IPR013118">
    <property type="entry name" value="Mannitol_DH_C"/>
</dbReference>
<feature type="domain" description="Mannitol dehydrogenase N-terminal" evidence="4">
    <location>
        <begin position="3"/>
        <end position="188"/>
    </location>
</feature>
<evidence type="ECO:0000259" key="5">
    <source>
        <dbReference type="Pfam" id="PF08125"/>
    </source>
</evidence>
<dbReference type="GO" id="GO:0005829">
    <property type="term" value="C:cytosol"/>
    <property type="evidence" value="ECO:0007669"/>
    <property type="project" value="TreeGrafter"/>
</dbReference>
<reference evidence="6 7" key="1">
    <citation type="submission" date="2020-08" db="EMBL/GenBank/DDBJ databases">
        <title>Genomic Encyclopedia of Type Strains, Phase IV (KMG-IV): sequencing the most valuable type-strain genomes for metagenomic binning, comparative biology and taxonomic classification.</title>
        <authorList>
            <person name="Goeker M."/>
        </authorList>
    </citation>
    <scope>NUCLEOTIDE SEQUENCE [LARGE SCALE GENOMIC DNA]</scope>
    <source>
        <strain evidence="6 7">DSM 25799</strain>
    </source>
</reference>
<dbReference type="EC" id="1.1.1.17" evidence="6"/>
<dbReference type="RefSeq" id="WP_183327655.1">
    <property type="nucleotide sequence ID" value="NZ_JACHHK010000002.1"/>
</dbReference>
<dbReference type="GO" id="GO:0019592">
    <property type="term" value="P:mannitol catabolic process"/>
    <property type="evidence" value="ECO:0007669"/>
    <property type="project" value="TreeGrafter"/>
</dbReference>
<dbReference type="GO" id="GO:0008926">
    <property type="term" value="F:mannitol-1-phosphate 5-dehydrogenase activity"/>
    <property type="evidence" value="ECO:0007669"/>
    <property type="project" value="UniProtKB-EC"/>
</dbReference>
<feature type="domain" description="Mannitol dehydrogenase C-terminal" evidence="5">
    <location>
        <begin position="205"/>
        <end position="382"/>
    </location>
</feature>
<evidence type="ECO:0000256" key="1">
    <source>
        <dbReference type="ARBA" id="ARBA00023002"/>
    </source>
</evidence>
<evidence type="ECO:0000256" key="3">
    <source>
        <dbReference type="ARBA" id="ARBA00048615"/>
    </source>
</evidence>
<comment type="caution">
    <text evidence="6">The sequence shown here is derived from an EMBL/GenBank/DDBJ whole genome shotgun (WGS) entry which is preliminary data.</text>
</comment>
<name>A0A7W8CW94_9FIRM</name>
<evidence type="ECO:0000313" key="6">
    <source>
        <dbReference type="EMBL" id="MBB5182745.1"/>
    </source>
</evidence>
<keyword evidence="7" id="KW-1185">Reference proteome</keyword>